<dbReference type="SUPFAM" id="SSF53474">
    <property type="entry name" value="alpha/beta-Hydrolases"/>
    <property type="match status" value="1"/>
</dbReference>
<keyword evidence="2" id="KW-0808">Transferase</keyword>
<dbReference type="InterPro" id="IPR029058">
    <property type="entry name" value="AB_hydrolase_fold"/>
</dbReference>
<reference evidence="2 3" key="1">
    <citation type="submission" date="2014-08" db="EMBL/GenBank/DDBJ databases">
        <title>Complete genome sequence of Corynebacterium deserti GIMN1.010 (=DSM 45689), isolated from desert sand in western China.</title>
        <authorList>
            <person name="Ruckert C."/>
            <person name="Albersmeier A."/>
            <person name="Kalinowski J."/>
        </authorList>
    </citation>
    <scope>NUCLEOTIDE SEQUENCE [LARGE SCALE GENOMIC DNA]</scope>
    <source>
        <strain evidence="2 3">GIMN1.010</strain>
    </source>
</reference>
<dbReference type="Pfam" id="PF12697">
    <property type="entry name" value="Abhydrolase_6"/>
    <property type="match status" value="1"/>
</dbReference>
<dbReference type="GO" id="GO:0016787">
    <property type="term" value="F:hydrolase activity"/>
    <property type="evidence" value="ECO:0007669"/>
    <property type="project" value="UniProtKB-KW"/>
</dbReference>
<keyword evidence="3" id="KW-1185">Reference proteome</keyword>
<dbReference type="AlphaFoldDB" id="A0A0M4CJC1"/>
<dbReference type="GO" id="GO:0016746">
    <property type="term" value="F:acyltransferase activity"/>
    <property type="evidence" value="ECO:0007669"/>
    <property type="project" value="UniProtKB-KW"/>
</dbReference>
<dbReference type="InterPro" id="IPR050266">
    <property type="entry name" value="AB_hydrolase_sf"/>
</dbReference>
<evidence type="ECO:0000259" key="1">
    <source>
        <dbReference type="Pfam" id="PF12697"/>
    </source>
</evidence>
<keyword evidence="2" id="KW-0012">Acyltransferase</keyword>
<protein>
    <submittedName>
        <fullName evidence="2">Hydrolase/acyltransferase</fullName>
    </submittedName>
</protein>
<dbReference type="EMBL" id="CP009220">
    <property type="protein sequence ID" value="ALC06421.1"/>
    <property type="molecule type" value="Genomic_DNA"/>
</dbReference>
<keyword evidence="2" id="KW-0378">Hydrolase</keyword>
<dbReference type="Proteomes" id="UP000068067">
    <property type="component" value="Chromosome"/>
</dbReference>
<dbReference type="InterPro" id="IPR000073">
    <property type="entry name" value="AB_hydrolase_1"/>
</dbReference>
<dbReference type="KEGG" id="cdx:CDES_10200"/>
<sequence length="352" mass="38133">MRWLRLGACSLYFMAKQRGALRGRAHTARLRTTPSGRRRLLLERGAEYSKNRTPGLEHVDRHTIVESDGISIHSYVVGPVEPAPSDATVVFIHGFTLAAEVYYKQVDYLQTFYPKVKSVLIDARGHGATGQVAPELCTVEGTADDVLAAINEHAPTGPLVIVGHSLGGLTALNLVKRAGEELRERIKGIVLVATSIESLSTQGLPQVLASPIADKVKTAVEAAPNDAQKFREYATKFLAPTLATAVFQRDTNDNVIDFHAAMIHETPLDTFVGFFEDLQEHDELDAAPALQGLDGYVLAGERDDVTPISQADRICEVWPGARLQVAEGAGHMLPLEAPGILNNAIGNILDHL</sequence>
<organism evidence="2 3">
    <name type="scientific">Corynebacterium deserti GIMN1.010</name>
    <dbReference type="NCBI Taxonomy" id="931089"/>
    <lineage>
        <taxon>Bacteria</taxon>
        <taxon>Bacillati</taxon>
        <taxon>Actinomycetota</taxon>
        <taxon>Actinomycetes</taxon>
        <taxon>Mycobacteriales</taxon>
        <taxon>Corynebacteriaceae</taxon>
        <taxon>Corynebacterium</taxon>
    </lineage>
</organism>
<dbReference type="PANTHER" id="PTHR43798">
    <property type="entry name" value="MONOACYLGLYCEROL LIPASE"/>
    <property type="match status" value="1"/>
</dbReference>
<accession>A0A0M4CJC1</accession>
<dbReference type="PATRIC" id="fig|931089.4.peg.2065"/>
<gene>
    <name evidence="2" type="ORF">CDES_10200</name>
</gene>
<evidence type="ECO:0000313" key="3">
    <source>
        <dbReference type="Proteomes" id="UP000068067"/>
    </source>
</evidence>
<dbReference type="STRING" id="931089.CDES_10200"/>
<name>A0A0M4CJC1_9CORY</name>
<dbReference type="Gene3D" id="3.40.50.1820">
    <property type="entry name" value="alpha/beta hydrolase"/>
    <property type="match status" value="1"/>
</dbReference>
<evidence type="ECO:0000313" key="2">
    <source>
        <dbReference type="EMBL" id="ALC06421.1"/>
    </source>
</evidence>
<feature type="domain" description="AB hydrolase-1" evidence="1">
    <location>
        <begin position="89"/>
        <end position="339"/>
    </location>
</feature>
<proteinExistence type="predicted"/>